<dbReference type="SUPFAM" id="SSF48452">
    <property type="entry name" value="TPR-like"/>
    <property type="match status" value="1"/>
</dbReference>
<dbReference type="Gene3D" id="1.25.40.10">
    <property type="entry name" value="Tetratricopeptide repeat domain"/>
    <property type="match status" value="2"/>
</dbReference>
<keyword evidence="3" id="KW-1185">Reference proteome</keyword>
<keyword evidence="1" id="KW-0802">TPR repeat</keyword>
<sequence>MQIKEGGQAHLGEILRLTSRGRAALDAGDGPAALEALQRKHNLVRKSFGDDHPSTGASWVDLGRAYELAGEFDEARAAFEEAQRINQSCGLHPHQLTLLEDGLKKVNARRGHTFAVEMISKAQIERLRGEGDDAELMRACAQDEQADLLMRSGRFAEALPLALDSLAIFERRAPNGVDEGICCRYLMIIHRGLGNLAVAAEFGRRGAACLANARPGSESAITLADELAVTLTLLAVERGDPLLASEALNLSVGALELAEAKLGEKHKASLRIRSNRAEMASRLSHLCANALRAAPQGEASSVEVEVALPTRLFISHRYSDSCSRNALLKALPSYVHPVVFEPVSVSISEFVSEKLISGVLGADGLVAIDSEESNASFWTAFERDLAMRNGKPLFAFDPKSDELRRHSVELAQLMVAHCWHPDDRTDVDRVIQYLADERGFDVFGDVKRWWRRRQTASIWGLPASRRDQALLVLRSLGANYLVFASQAFLEDKLLVKHAAEQLAGYPESTLLCWLDDPSSVDEPPVPFREADGARVVTFSRRPSSRDFRVTEIDDLMVRLYWLTHQRRATKAQSL</sequence>
<dbReference type="RefSeq" id="WP_173132264.1">
    <property type="nucleotide sequence ID" value="NZ_JABRWJ010000011.1"/>
</dbReference>
<dbReference type="InterPro" id="IPR019734">
    <property type="entry name" value="TPR_rpt"/>
</dbReference>
<organism evidence="2 3">
    <name type="scientific">Pseudaquabacterium terrae</name>
    <dbReference type="NCBI Taxonomy" id="2732868"/>
    <lineage>
        <taxon>Bacteria</taxon>
        <taxon>Pseudomonadati</taxon>
        <taxon>Pseudomonadota</taxon>
        <taxon>Betaproteobacteria</taxon>
        <taxon>Burkholderiales</taxon>
        <taxon>Sphaerotilaceae</taxon>
        <taxon>Pseudaquabacterium</taxon>
    </lineage>
</organism>
<evidence type="ECO:0000313" key="2">
    <source>
        <dbReference type="EMBL" id="NRF71322.1"/>
    </source>
</evidence>
<dbReference type="PROSITE" id="PS50005">
    <property type="entry name" value="TPR"/>
    <property type="match status" value="1"/>
</dbReference>
<dbReference type="EMBL" id="JABRWJ010000011">
    <property type="protein sequence ID" value="NRF71322.1"/>
    <property type="molecule type" value="Genomic_DNA"/>
</dbReference>
<proteinExistence type="predicted"/>
<comment type="caution">
    <text evidence="2">The sequence shown here is derived from an EMBL/GenBank/DDBJ whole genome shotgun (WGS) entry which is preliminary data.</text>
</comment>
<reference evidence="2 3" key="1">
    <citation type="submission" date="2020-05" db="EMBL/GenBank/DDBJ databases">
        <title>Aquincola sp. isolate from soil.</title>
        <authorList>
            <person name="Han J."/>
            <person name="Kim D.-U."/>
        </authorList>
    </citation>
    <scope>NUCLEOTIDE SEQUENCE [LARGE SCALE GENOMIC DNA]</scope>
    <source>
        <strain evidence="2 3">S2</strain>
    </source>
</reference>
<gene>
    <name evidence="2" type="ORF">HLB44_30470</name>
</gene>
<dbReference type="SMART" id="SM00028">
    <property type="entry name" value="TPR"/>
    <property type="match status" value="2"/>
</dbReference>
<accession>A0ABX2ERQ7</accession>
<evidence type="ECO:0000256" key="1">
    <source>
        <dbReference type="PROSITE-ProRule" id="PRU00339"/>
    </source>
</evidence>
<name>A0ABX2ERQ7_9BURK</name>
<protein>
    <submittedName>
        <fullName evidence="2">Tetratricopeptide repeat protein</fullName>
    </submittedName>
</protein>
<feature type="repeat" description="TPR" evidence="1">
    <location>
        <begin position="56"/>
        <end position="89"/>
    </location>
</feature>
<dbReference type="Pfam" id="PF13424">
    <property type="entry name" value="TPR_12"/>
    <property type="match status" value="1"/>
</dbReference>
<dbReference type="InterPro" id="IPR011990">
    <property type="entry name" value="TPR-like_helical_dom_sf"/>
</dbReference>
<evidence type="ECO:0000313" key="3">
    <source>
        <dbReference type="Proteomes" id="UP000737171"/>
    </source>
</evidence>
<dbReference type="Proteomes" id="UP000737171">
    <property type="component" value="Unassembled WGS sequence"/>
</dbReference>